<sequence length="173" mass="20463">MTIITCYPIVTHVSTIYTKGSLVIASSAIKTKRRNGKEKEFLQRLKEADYYREWWENEEDLFHFNQLKLRSNIRIFDGRPKFIDVLAWHISVDDGKDLSAKIHEPSTYLNGLSIRDLENLLADIRVYTKLDIQSQRQYDKQYWFHITIVTEDELKKLKNNLLNDVGDRQEGIN</sequence>
<dbReference type="GO" id="GO:0045292">
    <property type="term" value="P:mRNA cis splicing, via spliceosome"/>
    <property type="evidence" value="ECO:0007669"/>
    <property type="project" value="TreeGrafter"/>
</dbReference>
<accession>A0A8S2EI62</accession>
<dbReference type="EMBL" id="CAJOBA010034305">
    <property type="protein sequence ID" value="CAF3982255.1"/>
    <property type="molecule type" value="Genomic_DNA"/>
</dbReference>
<dbReference type="Proteomes" id="UP000682733">
    <property type="component" value="Unassembled WGS sequence"/>
</dbReference>
<protein>
    <recommendedName>
        <fullName evidence="1">Splicing factor cactin central domain-containing protein</fullName>
    </recommendedName>
</protein>
<reference evidence="2" key="1">
    <citation type="submission" date="2021-02" db="EMBL/GenBank/DDBJ databases">
        <authorList>
            <person name="Nowell W R."/>
        </authorList>
    </citation>
    <scope>NUCLEOTIDE SEQUENCE</scope>
</reference>
<dbReference type="Proteomes" id="UP000677228">
    <property type="component" value="Unassembled WGS sequence"/>
</dbReference>
<evidence type="ECO:0000313" key="4">
    <source>
        <dbReference type="Proteomes" id="UP000677228"/>
    </source>
</evidence>
<organism evidence="2 4">
    <name type="scientific">Didymodactylos carnosus</name>
    <dbReference type="NCBI Taxonomy" id="1234261"/>
    <lineage>
        <taxon>Eukaryota</taxon>
        <taxon>Metazoa</taxon>
        <taxon>Spiralia</taxon>
        <taxon>Gnathifera</taxon>
        <taxon>Rotifera</taxon>
        <taxon>Eurotatoria</taxon>
        <taxon>Bdelloidea</taxon>
        <taxon>Philodinida</taxon>
        <taxon>Philodinidae</taxon>
        <taxon>Didymodactylos</taxon>
    </lineage>
</organism>
<dbReference type="EMBL" id="CAJNOK010012779">
    <property type="protein sequence ID" value="CAF1170867.1"/>
    <property type="molecule type" value="Genomic_DNA"/>
</dbReference>
<proteinExistence type="predicted"/>
<evidence type="ECO:0000313" key="3">
    <source>
        <dbReference type="EMBL" id="CAF3982255.1"/>
    </source>
</evidence>
<dbReference type="GO" id="GO:0005737">
    <property type="term" value="C:cytoplasm"/>
    <property type="evidence" value="ECO:0007669"/>
    <property type="project" value="TreeGrafter"/>
</dbReference>
<dbReference type="GO" id="GO:0005681">
    <property type="term" value="C:spliceosomal complex"/>
    <property type="evidence" value="ECO:0007669"/>
    <property type="project" value="TreeGrafter"/>
</dbReference>
<feature type="domain" description="Splicing factor cactin central" evidence="1">
    <location>
        <begin position="44"/>
        <end position="160"/>
    </location>
</feature>
<evidence type="ECO:0000313" key="2">
    <source>
        <dbReference type="EMBL" id="CAF1170867.1"/>
    </source>
</evidence>
<comment type="caution">
    <text evidence="2">The sequence shown here is derived from an EMBL/GenBank/DDBJ whole genome shotgun (WGS) entry which is preliminary data.</text>
</comment>
<dbReference type="AlphaFoldDB" id="A0A8S2EI62"/>
<dbReference type="PANTHER" id="PTHR21737:SF4">
    <property type="entry name" value="SPLICING FACTOR CACTIN"/>
    <property type="match status" value="1"/>
</dbReference>
<name>A0A8S2EI62_9BILA</name>
<evidence type="ECO:0000259" key="1">
    <source>
        <dbReference type="Pfam" id="PF10312"/>
    </source>
</evidence>
<dbReference type="Pfam" id="PF10312">
    <property type="entry name" value="Cactin_mid"/>
    <property type="match status" value="1"/>
</dbReference>
<dbReference type="PANTHER" id="PTHR21737">
    <property type="entry name" value="POLYGLUTAMINE BINDING PROTEIN 1/MARVEL MEMBRANE-ASSOCIATING DOMAIN CONTAINING 3"/>
    <property type="match status" value="1"/>
</dbReference>
<dbReference type="InterPro" id="IPR018816">
    <property type="entry name" value="Cactin_central"/>
</dbReference>
<gene>
    <name evidence="2" type="ORF">OVA965_LOCUS22563</name>
    <name evidence="3" type="ORF">TMI583_LOCUS23279</name>
</gene>